<evidence type="ECO:0000313" key="2">
    <source>
        <dbReference type="EMBL" id="KAK8076163.1"/>
    </source>
</evidence>
<dbReference type="RefSeq" id="XP_066719122.1">
    <property type="nucleotide sequence ID" value="XM_066854844.1"/>
</dbReference>
<name>A0ABR1VY65_9PEZI</name>
<accession>A0ABR1VY65</accession>
<dbReference type="EMBL" id="JAQQWL010000004">
    <property type="protein sequence ID" value="KAK8076163.1"/>
    <property type="molecule type" value="Genomic_DNA"/>
</dbReference>
<evidence type="ECO:0000256" key="1">
    <source>
        <dbReference type="SAM" id="MobiDB-lite"/>
    </source>
</evidence>
<reference evidence="2 3" key="1">
    <citation type="submission" date="2023-01" db="EMBL/GenBank/DDBJ databases">
        <title>Analysis of 21 Apiospora genomes using comparative genomics revels a genus with tremendous synthesis potential of carbohydrate active enzymes and secondary metabolites.</title>
        <authorList>
            <person name="Sorensen T."/>
        </authorList>
    </citation>
    <scope>NUCLEOTIDE SEQUENCE [LARGE SCALE GENOMIC DNA]</scope>
    <source>
        <strain evidence="2 3">CBS 135458</strain>
    </source>
</reference>
<comment type="caution">
    <text evidence="2">The sequence shown here is derived from an EMBL/GenBank/DDBJ whole genome shotgun (WGS) entry which is preliminary data.</text>
</comment>
<feature type="compositionally biased region" description="Low complexity" evidence="1">
    <location>
        <begin position="77"/>
        <end position="100"/>
    </location>
</feature>
<feature type="region of interest" description="Disordered" evidence="1">
    <location>
        <begin position="42"/>
        <end position="117"/>
    </location>
</feature>
<feature type="compositionally biased region" description="Polar residues" evidence="1">
    <location>
        <begin position="61"/>
        <end position="71"/>
    </location>
</feature>
<protein>
    <submittedName>
        <fullName evidence="2">Uncharacterized protein</fullName>
    </submittedName>
</protein>
<gene>
    <name evidence="2" type="ORF">PG994_003435</name>
</gene>
<evidence type="ECO:0000313" key="3">
    <source>
        <dbReference type="Proteomes" id="UP001480595"/>
    </source>
</evidence>
<proteinExistence type="predicted"/>
<dbReference type="GeneID" id="92087907"/>
<organism evidence="2 3">
    <name type="scientific">Apiospora phragmitis</name>
    <dbReference type="NCBI Taxonomy" id="2905665"/>
    <lineage>
        <taxon>Eukaryota</taxon>
        <taxon>Fungi</taxon>
        <taxon>Dikarya</taxon>
        <taxon>Ascomycota</taxon>
        <taxon>Pezizomycotina</taxon>
        <taxon>Sordariomycetes</taxon>
        <taxon>Xylariomycetidae</taxon>
        <taxon>Amphisphaeriales</taxon>
        <taxon>Apiosporaceae</taxon>
        <taxon>Apiospora</taxon>
    </lineage>
</organism>
<sequence>MNNPLPVRRRNDLHPLLCAQAAAAAAPHHDGYDGDGDDGYALRGGLRNHRPPVLDLRPGTQHAQARSSIAADSTWFPDTASTAAPTAATAVPPLSTPTPTGSGGGVSTTTSSQGTNGAAVAAPTIIECRAVMGLVAVMLAL</sequence>
<dbReference type="Proteomes" id="UP001480595">
    <property type="component" value="Unassembled WGS sequence"/>
</dbReference>
<keyword evidence="3" id="KW-1185">Reference proteome</keyword>